<feature type="compositionally biased region" description="Polar residues" evidence="1">
    <location>
        <begin position="1"/>
        <end position="12"/>
    </location>
</feature>
<keyword evidence="3" id="KW-1185">Reference proteome</keyword>
<evidence type="ECO:0000256" key="1">
    <source>
        <dbReference type="SAM" id="MobiDB-lite"/>
    </source>
</evidence>
<gene>
    <name evidence="2" type="ORF">WHX56_26890</name>
</gene>
<accession>A0ABZ2S3A8</accession>
<protein>
    <recommendedName>
        <fullName evidence="4">Isoleucyl-tRNA synthetase</fullName>
    </recommendedName>
</protein>
<dbReference type="Proteomes" id="UP001456224">
    <property type="component" value="Chromosome"/>
</dbReference>
<evidence type="ECO:0008006" key="4">
    <source>
        <dbReference type="Google" id="ProtNLM"/>
    </source>
</evidence>
<evidence type="ECO:0000313" key="2">
    <source>
        <dbReference type="EMBL" id="WXR73219.1"/>
    </source>
</evidence>
<reference evidence="2 3" key="1">
    <citation type="submission" date="2024-03" db="EMBL/GenBank/DDBJ databases">
        <title>Reference genomes for the five species model microbial community.</title>
        <authorList>
            <person name="Padfield D."/>
        </authorList>
    </citation>
    <scope>NUCLEOTIDE SEQUENCE [LARGE SCALE GENOMIC DNA]</scope>
    <source>
        <strain evidence="2 3">AB1</strain>
    </source>
</reference>
<evidence type="ECO:0000313" key="3">
    <source>
        <dbReference type="Proteomes" id="UP001456224"/>
    </source>
</evidence>
<proteinExistence type="predicted"/>
<organism evidence="2 3">
    <name type="scientific">Achromobacter veterisilvae</name>
    <dbReference type="NCBI Taxonomy" id="2069367"/>
    <lineage>
        <taxon>Bacteria</taxon>
        <taxon>Pseudomonadati</taxon>
        <taxon>Pseudomonadota</taxon>
        <taxon>Betaproteobacteria</taxon>
        <taxon>Burkholderiales</taxon>
        <taxon>Alcaligenaceae</taxon>
        <taxon>Achromobacter</taxon>
    </lineage>
</organism>
<name>A0ABZ2S3A8_9BURK</name>
<dbReference type="RefSeq" id="WP_287754889.1">
    <property type="nucleotide sequence ID" value="NZ_CP148753.1"/>
</dbReference>
<dbReference type="EMBL" id="CP148753">
    <property type="protein sequence ID" value="WXR73219.1"/>
    <property type="molecule type" value="Genomic_DNA"/>
</dbReference>
<sequence>MSAQTCPSSSASFMPLPTERNQPALHGNGIAATAARADLEQAASSGGGFLGRIWAAYRKHRNEARLRSLAKELDEHMLRDVGAPNWLVNEAAVDRDLTRLRDVNYLRW</sequence>
<feature type="region of interest" description="Disordered" evidence="1">
    <location>
        <begin position="1"/>
        <end position="25"/>
    </location>
</feature>